<feature type="coiled-coil region" evidence="1">
    <location>
        <begin position="3"/>
        <end position="33"/>
    </location>
</feature>
<accession>A0A3G2R3C0</accession>
<evidence type="ECO:0000313" key="3">
    <source>
        <dbReference type="Proteomes" id="UP000280960"/>
    </source>
</evidence>
<dbReference type="KEGG" id="bacg:D2962_03685"/>
<gene>
    <name evidence="2" type="ORF">D2962_03685</name>
</gene>
<dbReference type="RefSeq" id="WP_120765389.1">
    <property type="nucleotide sequence ID" value="NZ_CP033169.1"/>
</dbReference>
<evidence type="ECO:0000313" key="2">
    <source>
        <dbReference type="EMBL" id="AYO29831.1"/>
    </source>
</evidence>
<dbReference type="Proteomes" id="UP000280960">
    <property type="component" value="Chromosome"/>
</dbReference>
<organism evidence="2 3">
    <name type="scientific">Biomaibacter acetigenes</name>
    <dbReference type="NCBI Taxonomy" id="2316383"/>
    <lineage>
        <taxon>Bacteria</taxon>
        <taxon>Bacillati</taxon>
        <taxon>Bacillota</taxon>
        <taxon>Clostridia</taxon>
        <taxon>Thermosediminibacterales</taxon>
        <taxon>Tepidanaerobacteraceae</taxon>
        <taxon>Biomaibacter</taxon>
    </lineage>
</organism>
<evidence type="ECO:0000256" key="1">
    <source>
        <dbReference type="SAM" id="Coils"/>
    </source>
</evidence>
<name>A0A3G2R3C0_9FIRM</name>
<reference evidence="2 3" key="1">
    <citation type="submission" date="2018-10" db="EMBL/GenBank/DDBJ databases">
        <authorList>
            <person name="Zhang X."/>
        </authorList>
    </citation>
    <scope>NUCLEOTIDE SEQUENCE [LARGE SCALE GENOMIC DNA]</scope>
    <source>
        <strain evidence="2 3">SK-G1</strain>
    </source>
</reference>
<dbReference type="AlphaFoldDB" id="A0A3G2R3C0"/>
<keyword evidence="1" id="KW-0175">Coiled coil</keyword>
<protein>
    <submittedName>
        <fullName evidence="2">Uncharacterized protein</fullName>
    </submittedName>
</protein>
<keyword evidence="3" id="KW-1185">Reference proteome</keyword>
<sequence length="138" mass="15198">MTKEELQKALQEVEEQRNQLKEELNKLEGTDETAGDGVVTMATVAKKALHDAVASGNLKNILDKVSSSIDFAKTAVTSFSQIVEKAQAKMDGKIEEITIQGGMTVMSNMWMPMVLGLIQTQEFQHIMANMLVKIIKDA</sequence>
<dbReference type="EMBL" id="CP033169">
    <property type="protein sequence ID" value="AYO29831.1"/>
    <property type="molecule type" value="Genomic_DNA"/>
</dbReference>
<proteinExistence type="predicted"/>